<feature type="chain" id="PRO_5001515333" evidence="1">
    <location>
        <begin position="21"/>
        <end position="132"/>
    </location>
</feature>
<feature type="signal peptide" evidence="1">
    <location>
        <begin position="1"/>
        <end position="20"/>
    </location>
</feature>
<proteinExistence type="evidence at transcript level"/>
<organism evidence="2">
    <name type="scientific">Amblyomma cajennense</name>
    <name type="common">Cayenne tick</name>
    <name type="synonym">Acarus cajennensis</name>
    <dbReference type="NCBI Taxonomy" id="34607"/>
    <lineage>
        <taxon>Eukaryota</taxon>
        <taxon>Metazoa</taxon>
        <taxon>Ecdysozoa</taxon>
        <taxon>Arthropoda</taxon>
        <taxon>Chelicerata</taxon>
        <taxon>Arachnida</taxon>
        <taxon>Acari</taxon>
        <taxon>Parasitiformes</taxon>
        <taxon>Ixodida</taxon>
        <taxon>Ixodoidea</taxon>
        <taxon>Ixodidae</taxon>
        <taxon>Amblyomminae</taxon>
        <taxon>Amblyomma</taxon>
    </lineage>
</organism>
<sequence>MVAAASWYLYLSLASRMAGSLSLRRCCVGHKNLIGRPQSNTLLAQEAVACQLASWVKVIIGKALEAPLSVHLAAATCLPEGSASERMQSAGSRLRDTRTGLSEAQPDIRLRKSVTGLHFRTSHPQRQSAFAY</sequence>
<reference evidence="2" key="1">
    <citation type="submission" date="2014-03" db="EMBL/GenBank/DDBJ databases">
        <title>The sialotranscriptome of Amblyomma triste, Amblyomma parvum and Amblyomma cajennense ticks, uncovered by 454-based RNA-seq.</title>
        <authorList>
            <person name="Garcia G.R."/>
            <person name="Gardinassi L.G."/>
            <person name="Ribeiro J.M."/>
            <person name="Anatriello E."/>
            <person name="Ferreira B.R."/>
            <person name="Moreira H.N."/>
            <person name="Mafra C."/>
            <person name="Olegario M.M."/>
            <person name="Szabo P.J."/>
            <person name="Miranda-Santos I.K."/>
            <person name="Maruyama S.R."/>
        </authorList>
    </citation>
    <scope>NUCLEOTIDE SEQUENCE</scope>
    <source>
        <strain evidence="2">Uberlandia</strain>
        <tissue evidence="2">Salivary glands</tissue>
    </source>
</reference>
<protein>
    <submittedName>
        <fullName evidence="2">Putative secreted protein</fullName>
    </submittedName>
</protein>
<dbReference type="EMBL" id="GBBK01005449">
    <property type="protein sequence ID" value="JAC19033.1"/>
    <property type="molecule type" value="mRNA"/>
</dbReference>
<name>A0A023FE16_AMBCJ</name>
<keyword evidence="1" id="KW-0732">Signal</keyword>
<evidence type="ECO:0000256" key="1">
    <source>
        <dbReference type="SAM" id="SignalP"/>
    </source>
</evidence>
<dbReference type="AlphaFoldDB" id="A0A023FE16"/>
<evidence type="ECO:0000313" key="2">
    <source>
        <dbReference type="EMBL" id="JAC19033.1"/>
    </source>
</evidence>
<accession>A0A023FE16</accession>